<dbReference type="UniPathway" id="UPA00238"/>
<dbReference type="InterPro" id="IPR023296">
    <property type="entry name" value="Glyco_hydro_beta-prop_sf"/>
</dbReference>
<dbReference type="GO" id="GO:0005985">
    <property type="term" value="P:sucrose metabolic process"/>
    <property type="evidence" value="ECO:0007669"/>
    <property type="project" value="UniProtKB-UniPathway"/>
</dbReference>
<evidence type="ECO:0000256" key="4">
    <source>
        <dbReference type="RuleBase" id="RU362110"/>
    </source>
</evidence>
<dbReference type="PROSITE" id="PS00609">
    <property type="entry name" value="GLYCOSYL_HYDROL_F32"/>
    <property type="match status" value="1"/>
</dbReference>
<dbReference type="InterPro" id="IPR018053">
    <property type="entry name" value="Glyco_hydro_32_AS"/>
</dbReference>
<dbReference type="PANTHER" id="PTHR43101:SF1">
    <property type="entry name" value="BETA-FRUCTOSIDASE"/>
    <property type="match status" value="1"/>
</dbReference>
<dbReference type="InterPro" id="IPR051214">
    <property type="entry name" value="GH32_Enzymes"/>
</dbReference>
<dbReference type="SUPFAM" id="SSF49899">
    <property type="entry name" value="Concanavalin A-like lectins/glucanases"/>
    <property type="match status" value="1"/>
</dbReference>
<dbReference type="InterPro" id="IPR001362">
    <property type="entry name" value="Glyco_hydro_32"/>
</dbReference>
<evidence type="ECO:0000256" key="1">
    <source>
        <dbReference type="ARBA" id="ARBA00009902"/>
    </source>
</evidence>
<dbReference type="InterPro" id="IPR013189">
    <property type="entry name" value="Glyco_hydro_32_C"/>
</dbReference>
<dbReference type="PATRIC" id="fig|45658.7.peg.3625"/>
<dbReference type="GO" id="GO:0005737">
    <property type="term" value="C:cytoplasm"/>
    <property type="evidence" value="ECO:0007669"/>
    <property type="project" value="UniProtKB-SubCell"/>
</dbReference>
<evidence type="ECO:0000259" key="6">
    <source>
        <dbReference type="Pfam" id="PF00251"/>
    </source>
</evidence>
<evidence type="ECO:0000313" key="9">
    <source>
        <dbReference type="Proteomes" id="UP000092528"/>
    </source>
</evidence>
<dbReference type="AlphaFoldDB" id="A0A1C7FFB6"/>
<evidence type="ECO:0000259" key="7">
    <source>
        <dbReference type="Pfam" id="PF08244"/>
    </source>
</evidence>
<dbReference type="Pfam" id="PF00251">
    <property type="entry name" value="Glyco_hydro_32N"/>
    <property type="match status" value="1"/>
</dbReference>
<dbReference type="CDD" id="cd18623">
    <property type="entry name" value="GH32_ScrB-like"/>
    <property type="match status" value="1"/>
</dbReference>
<comment type="function">
    <text evidence="5">Enables the bacterium to metabolize sucrose as a sole carbon source.</text>
</comment>
<dbReference type="Gene3D" id="2.60.120.560">
    <property type="entry name" value="Exo-inulinase, domain 1"/>
    <property type="match status" value="1"/>
</dbReference>
<dbReference type="GO" id="GO:0004564">
    <property type="term" value="F:beta-fructofuranosidase activity"/>
    <property type="evidence" value="ECO:0007669"/>
    <property type="project" value="UniProtKB-EC"/>
</dbReference>
<comment type="catalytic activity">
    <reaction evidence="4">
        <text>Hydrolysis of terminal non-reducing beta-D-fructofuranoside residues in beta-D-fructofuranosides.</text>
        <dbReference type="EC" id="3.2.1.26"/>
    </reaction>
</comment>
<protein>
    <recommendedName>
        <fullName evidence="4">Sucrose-6-phosphate hydrolase</fullName>
        <ecNumber evidence="4">3.2.1.26</ecNumber>
    </recommendedName>
    <alternativeName>
        <fullName evidence="5">Invertase</fullName>
    </alternativeName>
</protein>
<organism evidence="8 9">
    <name type="scientific">Vibrio scophthalmi</name>
    <dbReference type="NCBI Taxonomy" id="45658"/>
    <lineage>
        <taxon>Bacteria</taxon>
        <taxon>Pseudomonadati</taxon>
        <taxon>Pseudomonadota</taxon>
        <taxon>Gammaproteobacteria</taxon>
        <taxon>Vibrionales</taxon>
        <taxon>Vibrionaceae</taxon>
        <taxon>Vibrio</taxon>
    </lineage>
</organism>
<dbReference type="Gene3D" id="2.115.10.20">
    <property type="entry name" value="Glycosyl hydrolase domain, family 43"/>
    <property type="match status" value="1"/>
</dbReference>
<dbReference type="Proteomes" id="UP000092528">
    <property type="component" value="Chromosome 2"/>
</dbReference>
<evidence type="ECO:0000313" key="8">
    <source>
        <dbReference type="EMBL" id="ANU38700.1"/>
    </source>
</evidence>
<proteinExistence type="inferred from homology"/>
<comment type="pathway">
    <text evidence="5">Glycan biosynthesis; sucrose metabolism.</text>
</comment>
<dbReference type="InterPro" id="IPR013320">
    <property type="entry name" value="ConA-like_dom_sf"/>
</dbReference>
<dbReference type="EMBL" id="CP016415">
    <property type="protein sequence ID" value="ANU38700.1"/>
    <property type="molecule type" value="Genomic_DNA"/>
</dbReference>
<keyword evidence="5" id="KW-0963">Cytoplasm</keyword>
<dbReference type="EC" id="3.2.1.26" evidence="4"/>
<feature type="domain" description="Glycosyl hydrolase family 32 C-terminal" evidence="7">
    <location>
        <begin position="347"/>
        <end position="472"/>
    </location>
</feature>
<feature type="domain" description="Glycosyl hydrolase family 32 N-terminal" evidence="6">
    <location>
        <begin position="34"/>
        <end position="335"/>
    </location>
</feature>
<dbReference type="Pfam" id="PF08244">
    <property type="entry name" value="Glyco_hydro_32C"/>
    <property type="match status" value="1"/>
</dbReference>
<dbReference type="InterPro" id="IPR013148">
    <property type="entry name" value="Glyco_hydro_32_N"/>
</dbReference>
<dbReference type="NCBIfam" id="TIGR01322">
    <property type="entry name" value="scrB_fam"/>
    <property type="match status" value="1"/>
</dbReference>
<comment type="subcellular location">
    <subcellularLocation>
        <location evidence="5">Cytoplasm</location>
    </subcellularLocation>
</comment>
<accession>A0A1C7FFB6</accession>
<dbReference type="SUPFAM" id="SSF75005">
    <property type="entry name" value="Arabinanase/levansucrase/invertase"/>
    <property type="match status" value="1"/>
</dbReference>
<evidence type="ECO:0000256" key="2">
    <source>
        <dbReference type="ARBA" id="ARBA00022801"/>
    </source>
</evidence>
<dbReference type="PANTHER" id="PTHR43101">
    <property type="entry name" value="BETA-FRUCTOSIDASE"/>
    <property type="match status" value="1"/>
</dbReference>
<comment type="similarity">
    <text evidence="1 4">Belongs to the glycosyl hydrolase 32 family.</text>
</comment>
<dbReference type="SMART" id="SM00640">
    <property type="entry name" value="Glyco_32"/>
    <property type="match status" value="1"/>
</dbReference>
<keyword evidence="9" id="KW-1185">Reference proteome</keyword>
<sequence length="486" mass="55880">MDLEKYKTIKSATREESENFDKIRCNNVYRPIFHVTPPHGLLNDPNGFCYFNNEYHLFYQWYPFGTIHGMKHWMHLTSSDLYSWQEHGSKITPIEQYESHGAYSGAAFIEDNSAYLFYTGNVKHGNERDANQCLATLHKDNRVEKSSHNPIISSFPKGYTGHVRDPKIVKKGDLYYMLLGAQREKDLKGSIIIYSSNNLIDWSLKGELSIDIDADFNEAFMFECPDLLEVDGKDVLIFSPQGISPKQEKFHNRYNVVYCIGKIDWASLTFTVTHWDELDRGFDFYAPQTMANSPIEPTLIAWAGTDNNLPSEQYGWVNCLTAPRKLSIQDNKLHQTLVPMNEHNAKPSLASSELASGEVIRLESLSFSLDIDYAQASNLSISIFDDFDHEFIFTVDNKNNKLVMDRTHYNHNSKEYEFGSIRYCTLTEESNALTLLCDQSIIELFSDKGRNVFTSLFFPSNGNQYLKITFDEISEIKATLQYINKI</sequence>
<keyword evidence="3 4" id="KW-0326">Glycosidase</keyword>
<evidence type="ECO:0000256" key="5">
    <source>
        <dbReference type="RuleBase" id="RU365015"/>
    </source>
</evidence>
<dbReference type="RefSeq" id="WP_065546439.1">
    <property type="nucleotide sequence ID" value="NZ_CP016415.1"/>
</dbReference>
<dbReference type="STRING" id="45658.VSVS12_04183"/>
<gene>
    <name evidence="8" type="primary">sacA</name>
    <name evidence="8" type="ORF">VSVS05_03663</name>
</gene>
<keyword evidence="5" id="KW-0119">Carbohydrate metabolism</keyword>
<evidence type="ECO:0000256" key="3">
    <source>
        <dbReference type="ARBA" id="ARBA00023295"/>
    </source>
</evidence>
<name>A0A1C7FFB6_9VIBR</name>
<dbReference type="InterPro" id="IPR006232">
    <property type="entry name" value="Suc6P_hydrolase"/>
</dbReference>
<keyword evidence="2 4" id="KW-0378">Hydrolase</keyword>
<reference evidence="8 9" key="1">
    <citation type="submission" date="2016-07" db="EMBL/GenBank/DDBJ databases">
        <title>Genome sequencing of Vibrio scophthalmi strain VS-05, an isolated from Paralichthys olivaceus.</title>
        <authorList>
            <person name="Han H.-J."/>
        </authorList>
    </citation>
    <scope>NUCLEOTIDE SEQUENCE [LARGE SCALE GENOMIC DNA]</scope>
    <source>
        <strain evidence="8 9">VS-05</strain>
    </source>
</reference>